<dbReference type="NCBIfam" id="TIGR03464">
    <property type="entry name" value="HpnC"/>
    <property type="match status" value="1"/>
</dbReference>
<dbReference type="EMBL" id="CU459003">
    <property type="protein sequence ID" value="CAM74447.1"/>
    <property type="molecule type" value="Genomic_DNA"/>
</dbReference>
<dbReference type="SFLD" id="SFLDS00005">
    <property type="entry name" value="Isoprenoid_Synthase_Type_I"/>
    <property type="match status" value="1"/>
</dbReference>
<protein>
    <submittedName>
        <fullName evidence="1">Phytoene synthase-related protein</fullName>
    </submittedName>
</protein>
<name>A4TUZ0_9PROT</name>
<organism evidence="1">
    <name type="scientific">Magnetospirillum gryphiswaldense</name>
    <dbReference type="NCBI Taxonomy" id="55518"/>
    <lineage>
        <taxon>Bacteria</taxon>
        <taxon>Pseudomonadati</taxon>
        <taxon>Pseudomonadota</taxon>
        <taxon>Alphaproteobacteria</taxon>
        <taxon>Rhodospirillales</taxon>
        <taxon>Rhodospirillaceae</taxon>
        <taxon>Magnetospirillum</taxon>
    </lineage>
</organism>
<dbReference type="Gene3D" id="1.10.600.10">
    <property type="entry name" value="Farnesyl Diphosphate Synthase"/>
    <property type="match status" value="1"/>
</dbReference>
<accession>A4TUZ0</accession>
<dbReference type="SFLD" id="SFLDG01018">
    <property type="entry name" value="Squalene/Phytoene_Synthase_Lik"/>
    <property type="match status" value="1"/>
</dbReference>
<dbReference type="RefSeq" id="WP_024079462.1">
    <property type="nucleotide sequence ID" value="NZ_CP027527.1"/>
</dbReference>
<dbReference type="InterPro" id="IPR002060">
    <property type="entry name" value="Squ/phyt_synthse"/>
</dbReference>
<dbReference type="SUPFAM" id="SSF48576">
    <property type="entry name" value="Terpenoid synthases"/>
    <property type="match status" value="1"/>
</dbReference>
<reference evidence="1" key="1">
    <citation type="journal article" date="2007" name="J. Bacteriol.">
        <title>Comparative genome analysis of four magnetotactic bacteria reveals a complex set of group-specific genes implicated in magnetosome biomineralization and function.</title>
        <authorList>
            <person name="Richter M."/>
            <person name="Kube M."/>
            <person name="Bazylinski D.A."/>
            <person name="Lombardot T."/>
            <person name="Gloeckner F.O."/>
            <person name="Reinhardt R."/>
            <person name="Schueler D."/>
        </authorList>
    </citation>
    <scope>NUCLEOTIDE SEQUENCE</scope>
    <source>
        <strain evidence="1">MSR-1</strain>
    </source>
</reference>
<dbReference type="Pfam" id="PF00494">
    <property type="entry name" value="SQS_PSY"/>
    <property type="match status" value="1"/>
</dbReference>
<dbReference type="InterPro" id="IPR017827">
    <property type="entry name" value="HSQ_synthase_HpnC"/>
</dbReference>
<evidence type="ECO:0000313" key="1">
    <source>
        <dbReference type="EMBL" id="CAM74447.1"/>
    </source>
</evidence>
<dbReference type="InterPro" id="IPR008949">
    <property type="entry name" value="Isoprenoid_synthase_dom_sf"/>
</dbReference>
<dbReference type="GO" id="GO:0004311">
    <property type="term" value="F:geranylgeranyl diphosphate synthase activity"/>
    <property type="evidence" value="ECO:0007669"/>
    <property type="project" value="InterPro"/>
</dbReference>
<dbReference type="PANTHER" id="PTHR31480">
    <property type="entry name" value="BIFUNCTIONAL LYCOPENE CYCLASE/PHYTOENE SYNTHASE"/>
    <property type="match status" value="1"/>
</dbReference>
<dbReference type="AlphaFoldDB" id="A4TUZ0"/>
<gene>
    <name evidence="1" type="ORF">MGR_0122</name>
</gene>
<proteinExistence type="predicted"/>
<sequence>MARADAVPLPSPAGKQHGDENFPVASLLLSSSLRPKILAFYRFARAADDIADAPDLDSTVKLQRLDEFERGLSGLAGAPQALALHEAVGGNSRLLGHAATLLHAFRRDAMTDRCRSWADLMAYCSCSAAPVGRFLLDLHDQPQHLQARTDNLCAALQVLNHLQDCGKDYRALGRIYLPADWMAASGLTPNALAANGGDASLRHVIDLMLDRTEMLIEQAEPLPQAMDNRRLAMETAITIGIARRLAALLRQRDPLAQPVKLSPLAYGAAFIGGVLSVMRSRA</sequence>